<evidence type="ECO:0000313" key="4">
    <source>
        <dbReference type="EMBL" id="RGM14015.1"/>
    </source>
</evidence>
<evidence type="ECO:0000313" key="5">
    <source>
        <dbReference type="Proteomes" id="UP000261223"/>
    </source>
</evidence>
<dbReference type="AlphaFoldDB" id="A0A3E4UQD9"/>
<feature type="compositionally biased region" description="Low complexity" evidence="1">
    <location>
        <begin position="219"/>
        <end position="229"/>
    </location>
</feature>
<dbReference type="EMBL" id="WCLA01000019">
    <property type="protein sequence ID" value="KAB5327208.1"/>
    <property type="molecule type" value="Genomic_DNA"/>
</dbReference>
<evidence type="ECO:0000313" key="3">
    <source>
        <dbReference type="EMBL" id="KAB5327208.1"/>
    </source>
</evidence>
<feature type="compositionally biased region" description="Basic and acidic residues" evidence="1">
    <location>
        <begin position="100"/>
        <end position="112"/>
    </location>
</feature>
<reference evidence="3 6" key="2">
    <citation type="journal article" date="2019" name="Nat. Med.">
        <title>A library of human gut bacterial isolates paired with longitudinal multiomics data enables mechanistic microbiome research.</title>
        <authorList>
            <person name="Poyet M."/>
            <person name="Groussin M."/>
            <person name="Gibbons S.M."/>
            <person name="Avila-Pacheco J."/>
            <person name="Jiang X."/>
            <person name="Kearney S.M."/>
            <person name="Perrotta A.R."/>
            <person name="Berdy B."/>
            <person name="Zhao S."/>
            <person name="Lieberman T.D."/>
            <person name="Swanson P.K."/>
            <person name="Smith M."/>
            <person name="Roesemann S."/>
            <person name="Alexander J.E."/>
            <person name="Rich S.A."/>
            <person name="Livny J."/>
            <person name="Vlamakis H."/>
            <person name="Clish C."/>
            <person name="Bullock K."/>
            <person name="Deik A."/>
            <person name="Scott J."/>
            <person name="Pierce K.A."/>
            <person name="Xavier R.J."/>
            <person name="Alm E.J."/>
        </authorList>
    </citation>
    <scope>NUCLEOTIDE SEQUENCE [LARGE SCALE GENOMIC DNA]</scope>
    <source>
        <strain evidence="3 6">BIOML-A2</strain>
    </source>
</reference>
<dbReference type="Proteomes" id="UP000431177">
    <property type="component" value="Unassembled WGS sequence"/>
</dbReference>
<dbReference type="Proteomes" id="UP000261223">
    <property type="component" value="Unassembled WGS sequence"/>
</dbReference>
<dbReference type="Pfam" id="PF19556">
    <property type="entry name" value="PRTRC_E"/>
    <property type="match status" value="1"/>
</dbReference>
<name>A0A3E4UQD9_BACSE</name>
<evidence type="ECO:0000313" key="6">
    <source>
        <dbReference type="Proteomes" id="UP000431177"/>
    </source>
</evidence>
<feature type="compositionally biased region" description="Low complexity" evidence="1">
    <location>
        <begin position="202"/>
        <end position="212"/>
    </location>
</feature>
<dbReference type="NCBIfam" id="TIGR03741">
    <property type="entry name" value="PRTRC_E"/>
    <property type="match status" value="1"/>
</dbReference>
<protein>
    <submittedName>
        <fullName evidence="4">PRTRC system protein E</fullName>
    </submittedName>
</protein>
<dbReference type="RefSeq" id="WP_117741566.1">
    <property type="nucleotide sequence ID" value="NZ_QRWN01000001.1"/>
</dbReference>
<feature type="compositionally biased region" description="Low complexity" evidence="1">
    <location>
        <begin position="284"/>
        <end position="300"/>
    </location>
</feature>
<proteinExistence type="predicted"/>
<gene>
    <name evidence="4" type="ORF">DXC34_07005</name>
    <name evidence="3" type="ORF">F9950_09980</name>
</gene>
<feature type="region of interest" description="Disordered" evidence="1">
    <location>
        <begin position="87"/>
        <end position="112"/>
    </location>
</feature>
<sequence>MFFQAINQMITAGTDLSFSIRQVNNRLTVAVMPRRTGLKGEAGGQIVPLVLNGTPEELDAEFLQAISTPVQKAQGILTNLETFEKQAEQAASQNKGAKSPLEKEPKEVREKREKMEKLLKKADEATACKRYSEALTWLRQAKALATPEKQKDIDAKMAEVQKKASEGSLFGEEPLMQAPQPRQEARPPYRQDGQAQIFEPEPAAAMPQNVPQQQPPQPVQYAQPAPSVQYGTNGRPAYPHPYAEQRGQMPPGQPVQASQPMPQPIQFHQPVHMPQQPVYGGQWQQPVPAQPQNVPVQAAPGDNGNREYRSQPQPAEMYSFDKDDECDRELLREDPYAEYLDFPEEYRMKDEAQMETVCC</sequence>
<organism evidence="4 5">
    <name type="scientific">Bacteroides stercoris</name>
    <dbReference type="NCBI Taxonomy" id="46506"/>
    <lineage>
        <taxon>Bacteria</taxon>
        <taxon>Pseudomonadati</taxon>
        <taxon>Bacteroidota</taxon>
        <taxon>Bacteroidia</taxon>
        <taxon>Bacteroidales</taxon>
        <taxon>Bacteroidaceae</taxon>
        <taxon>Bacteroides</taxon>
    </lineage>
</organism>
<feature type="domain" description="ParB-related ThiF-related cassette protein E" evidence="2">
    <location>
        <begin position="2"/>
        <end position="173"/>
    </location>
</feature>
<dbReference type="InterPro" id="IPR022273">
    <property type="entry name" value="PRTRC_protein-E"/>
</dbReference>
<evidence type="ECO:0000256" key="1">
    <source>
        <dbReference type="SAM" id="MobiDB-lite"/>
    </source>
</evidence>
<feature type="region of interest" description="Disordered" evidence="1">
    <location>
        <begin position="158"/>
        <end position="322"/>
    </location>
</feature>
<dbReference type="EMBL" id="QSSV01000007">
    <property type="protein sequence ID" value="RGM14015.1"/>
    <property type="molecule type" value="Genomic_DNA"/>
</dbReference>
<evidence type="ECO:0000259" key="2">
    <source>
        <dbReference type="Pfam" id="PF19556"/>
    </source>
</evidence>
<comment type="caution">
    <text evidence="4">The sequence shown here is derived from an EMBL/GenBank/DDBJ whole genome shotgun (WGS) entry which is preliminary data.</text>
</comment>
<reference evidence="4 5" key="1">
    <citation type="submission" date="2018-08" db="EMBL/GenBank/DDBJ databases">
        <title>A genome reference for cultivated species of the human gut microbiota.</title>
        <authorList>
            <person name="Zou Y."/>
            <person name="Xue W."/>
            <person name="Luo G."/>
        </authorList>
    </citation>
    <scope>NUCLEOTIDE SEQUENCE [LARGE SCALE GENOMIC DNA]</scope>
    <source>
        <strain evidence="4 5">TF03-6</strain>
    </source>
</reference>
<accession>A0A3E4UQD9</accession>